<dbReference type="OrthoDB" id="1808874at2"/>
<keyword evidence="13" id="KW-1185">Reference proteome</keyword>
<evidence type="ECO:0000313" key="13">
    <source>
        <dbReference type="Proteomes" id="UP000006431"/>
    </source>
</evidence>
<evidence type="ECO:0000256" key="3">
    <source>
        <dbReference type="ARBA" id="ARBA00022500"/>
    </source>
</evidence>
<keyword evidence="8" id="KW-0807">Transducer</keyword>
<dbReference type="Gene3D" id="3.30.450.20">
    <property type="entry name" value="PAS domain"/>
    <property type="match status" value="1"/>
</dbReference>
<evidence type="ECO:0000256" key="2">
    <source>
        <dbReference type="ARBA" id="ARBA00022475"/>
    </source>
</evidence>
<dbReference type="PANTHER" id="PTHR43531:SF11">
    <property type="entry name" value="METHYL-ACCEPTING CHEMOTAXIS PROTEIN 3"/>
    <property type="match status" value="1"/>
</dbReference>
<accession>B6BJA3</accession>
<name>B6BJA3_SULGG</name>
<protein>
    <submittedName>
        <fullName evidence="12">Methyl-accepting chemotaxis sensory transducer</fullName>
    </submittedName>
</protein>
<evidence type="ECO:0000256" key="10">
    <source>
        <dbReference type="SAM" id="Phobius"/>
    </source>
</evidence>
<feature type="compositionally biased region" description="Polar residues" evidence="9">
    <location>
        <begin position="621"/>
        <end position="632"/>
    </location>
</feature>
<dbReference type="RefSeq" id="WP_008336583.1">
    <property type="nucleotide sequence ID" value="NZ_AFRZ01000001.1"/>
</dbReference>
<dbReference type="GO" id="GO:0004888">
    <property type="term" value="F:transmembrane signaling receptor activity"/>
    <property type="evidence" value="ECO:0007669"/>
    <property type="project" value="TreeGrafter"/>
</dbReference>
<dbReference type="GO" id="GO:0007165">
    <property type="term" value="P:signal transduction"/>
    <property type="evidence" value="ECO:0007669"/>
    <property type="project" value="UniProtKB-KW"/>
</dbReference>
<dbReference type="InterPro" id="IPR004089">
    <property type="entry name" value="MCPsignal_dom"/>
</dbReference>
<evidence type="ECO:0000256" key="4">
    <source>
        <dbReference type="ARBA" id="ARBA00022692"/>
    </source>
</evidence>
<dbReference type="HOGENOM" id="CLU_000445_107_19_7"/>
<evidence type="ECO:0000256" key="1">
    <source>
        <dbReference type="ARBA" id="ARBA00004651"/>
    </source>
</evidence>
<evidence type="ECO:0000256" key="6">
    <source>
        <dbReference type="ARBA" id="ARBA00023136"/>
    </source>
</evidence>
<dbReference type="PROSITE" id="PS50111">
    <property type="entry name" value="CHEMOTAXIS_TRANSDUC_2"/>
    <property type="match status" value="1"/>
</dbReference>
<evidence type="ECO:0000256" key="9">
    <source>
        <dbReference type="SAM" id="MobiDB-lite"/>
    </source>
</evidence>
<dbReference type="PANTHER" id="PTHR43531">
    <property type="entry name" value="PROTEIN ICFG"/>
    <property type="match status" value="1"/>
</dbReference>
<keyword evidence="2" id="KW-1003">Cell membrane</keyword>
<reference evidence="12 13" key="1">
    <citation type="journal article" date="2012" name="Proc. Natl. Acad. Sci. U.S.A.">
        <title>Genome and physiology of a model Epsilonproteobacterium responsible for sulfide detoxification in marine oxygen depletion zones.</title>
        <authorList>
            <person name="Grote J."/>
            <person name="Schott T."/>
            <person name="Bruckner C.G."/>
            <person name="Glockner F.O."/>
            <person name="Jost G."/>
            <person name="Teeling H."/>
            <person name="Labrenz M."/>
            <person name="Jurgens K."/>
        </authorList>
    </citation>
    <scope>NUCLEOTIDE SEQUENCE [LARGE SCALE GENOMIC DNA]</scope>
    <source>
        <strain evidence="12 13">GD1</strain>
    </source>
</reference>
<dbReference type="PATRIC" id="fig|929558.5.peg.2091"/>
<feature type="domain" description="Methyl-accepting transducer" evidence="11">
    <location>
        <begin position="365"/>
        <end position="594"/>
    </location>
</feature>
<comment type="subcellular location">
    <subcellularLocation>
        <location evidence="1">Cell membrane</location>
        <topology evidence="1">Multi-pass membrane protein</topology>
    </subcellularLocation>
</comment>
<feature type="compositionally biased region" description="Acidic residues" evidence="9">
    <location>
        <begin position="650"/>
        <end position="659"/>
    </location>
</feature>
<dbReference type="InterPro" id="IPR051310">
    <property type="entry name" value="MCP_chemotaxis"/>
</dbReference>
<evidence type="ECO:0000259" key="11">
    <source>
        <dbReference type="PROSITE" id="PS50111"/>
    </source>
</evidence>
<dbReference type="Pfam" id="PF00015">
    <property type="entry name" value="MCPsignal"/>
    <property type="match status" value="1"/>
</dbReference>
<evidence type="ECO:0000256" key="7">
    <source>
        <dbReference type="ARBA" id="ARBA00029447"/>
    </source>
</evidence>
<dbReference type="CDD" id="cd11386">
    <property type="entry name" value="MCP_signal"/>
    <property type="match status" value="1"/>
</dbReference>
<dbReference type="Proteomes" id="UP000006431">
    <property type="component" value="Unassembled WGS sequence"/>
</dbReference>
<dbReference type="Gene3D" id="1.10.287.950">
    <property type="entry name" value="Methyl-accepting chemotaxis protein"/>
    <property type="match status" value="1"/>
</dbReference>
<dbReference type="SUPFAM" id="SSF58104">
    <property type="entry name" value="Methyl-accepting chemotaxis protein (MCP) signaling domain"/>
    <property type="match status" value="1"/>
</dbReference>
<feature type="region of interest" description="Disordered" evidence="9">
    <location>
        <begin position="621"/>
        <end position="659"/>
    </location>
</feature>
<dbReference type="STRING" id="929558.SMGD1_2100"/>
<comment type="similarity">
    <text evidence="7">Belongs to the methyl-accepting chemotaxis (MCP) protein family.</text>
</comment>
<dbReference type="SMART" id="SM00283">
    <property type="entry name" value="MA"/>
    <property type="match status" value="1"/>
</dbReference>
<dbReference type="GO" id="GO:0005886">
    <property type="term" value="C:plasma membrane"/>
    <property type="evidence" value="ECO:0007669"/>
    <property type="project" value="UniProtKB-SubCell"/>
</dbReference>
<evidence type="ECO:0000256" key="8">
    <source>
        <dbReference type="PROSITE-ProRule" id="PRU00284"/>
    </source>
</evidence>
<keyword evidence="5 10" id="KW-1133">Transmembrane helix</keyword>
<dbReference type="AlphaFoldDB" id="B6BJA3"/>
<feature type="transmembrane region" description="Helical" evidence="10">
    <location>
        <begin position="329"/>
        <end position="351"/>
    </location>
</feature>
<sequence>MKMTIKKQLVAALLLVGAGPFLIMALTSSISSVKALTKEAENKLEMARDLKSKQLGTYFKMLELGLGNMGEDRKIYDLYIKLRNVHDKYKVAPTSSFNITEKSEVKRIYSEFDEYFQGFIQKNELDDFYLVCSKHGHVMYSANKKSDLGENLKTGQLRSTMIAKAWEKTVADGKAHLVDMSSYSPSNGEATMFMSVPMLKQGSTFGVIIVQISPKMINKIMQERIGMGGTGETYLVGQDYLMRSDSFINADTHSLKASFANKDKGSVKTVASSGAIAGQMDTEFITDYRGIRVLSSYAPFVYDNLHWAIIAEIDEDEILATVYELRNNILIMAAVFLVLILIAALTLGSYISKPIIKAVKSIMESNNQVVSASTEITDSSTALAQGASEQASGVEEVSATIEESTAINTQNSANLNEADILAKKSKDSAQNGSHKGKELISAMIAINSSSERISKIIKTIDEIAAQTKLLALNAAVEAARAGEHGLGFAVVADEVKSLAQRSSEASNEISTIIEESISQTKNGTEIAKTTSQAFEEILERIEGTSALITEIALSSKEQSDGMNQIAMAMGEIDNVTQQNAATSEEAAASAEELNAQAISMNEMVKVIAKMVGEVVAETRTTSYKPVYQSQTPRENRKRGFVSNEPKDIFPLDEEDLKEF</sequence>
<gene>
    <name evidence="12" type="primary">mcp</name>
    <name evidence="12" type="ORF">SMGD1_2100</name>
</gene>
<dbReference type="InterPro" id="IPR033479">
    <property type="entry name" value="dCache_1"/>
</dbReference>
<dbReference type="Pfam" id="PF02743">
    <property type="entry name" value="dCache_1"/>
    <property type="match status" value="1"/>
</dbReference>
<comment type="caution">
    <text evidence="12">The sequence shown here is derived from an EMBL/GenBank/DDBJ whole genome shotgun (WGS) entry which is preliminary data.</text>
</comment>
<evidence type="ECO:0000256" key="5">
    <source>
        <dbReference type="ARBA" id="ARBA00022989"/>
    </source>
</evidence>
<dbReference type="EMBL" id="AFRZ01000001">
    <property type="protein sequence ID" value="EHP30623.1"/>
    <property type="molecule type" value="Genomic_DNA"/>
</dbReference>
<keyword evidence="6 10" id="KW-0472">Membrane</keyword>
<accession>H1FXC7</accession>
<organism evidence="12 13">
    <name type="scientific">Sulfurimonas gotlandica (strain DSM 19862 / JCM 16533 / GD1)</name>
    <dbReference type="NCBI Taxonomy" id="929558"/>
    <lineage>
        <taxon>Bacteria</taxon>
        <taxon>Pseudomonadati</taxon>
        <taxon>Campylobacterota</taxon>
        <taxon>Epsilonproteobacteria</taxon>
        <taxon>Campylobacterales</taxon>
        <taxon>Sulfurimonadaceae</taxon>
        <taxon>Sulfurimonas</taxon>
    </lineage>
</organism>
<dbReference type="eggNOG" id="COG0840">
    <property type="taxonomic scope" value="Bacteria"/>
</dbReference>
<proteinExistence type="inferred from homology"/>
<evidence type="ECO:0000313" key="12">
    <source>
        <dbReference type="EMBL" id="EHP30623.1"/>
    </source>
</evidence>
<dbReference type="GO" id="GO:0006935">
    <property type="term" value="P:chemotaxis"/>
    <property type="evidence" value="ECO:0007669"/>
    <property type="project" value="UniProtKB-KW"/>
</dbReference>
<keyword evidence="3" id="KW-0145">Chemotaxis</keyword>
<keyword evidence="4 10" id="KW-0812">Transmembrane</keyword>